<evidence type="ECO:0000313" key="12">
    <source>
        <dbReference type="Proteomes" id="UP000318405"/>
    </source>
</evidence>
<keyword evidence="6" id="KW-0443">Lipid metabolism</keyword>
<sequence>MSRFVIRKVAVLGAGVMGAQIAAHCANAGVPVVLFDLPAKEGPRNGIVDKAIASLKKLNPAPLGAADLADRIEPANYEDHLDRLAGCDLVIEAVAERMDIKHGLYKQVAPVLPAHAIFATNTSGLSITALSEGFDADLRARFCGVHFFNPPRYMPLVELIPTADTRPDILDELETFLTTTLGKSVVRAKDTPNFIGNRVGIFGMLATMVEAEKFGLSYDVVDDLTGARMGRAKSGTFRTADVVGLDTMAHVIRTMQDKLPDDPFAAHFATPPVLAGLLDKKALGQKTGAGFYRKQGKDILRLDPAKGEYVPAGGKADELVGRILKVKDAGERLQKLRESGNPQAQFVWAILRDTFHYIAVHLADIAPTARDVDQALRWGFGQQQGPFELWQQAGWARVAGWIAEDIAAGKTLADTPLPDWVASGPVAERGGVHTPEGSWNPREGRFEPVRELPVYARQVFRERLAGEGGENPATAGATVHEDDAIRLWTAPGEERVLIASFKTKMHTIGQAIVAGLHKAVGLAESDYDGLVIWQTEGAFSAGADLESMLPVFMSGGAKAIEPEERKLQQAMLRLRYANVPVVAAVAGLALGGGCELAMYSARRVASLESYIGLVEVGVGLVPGAGGLTYGARRAAELHQAAPDSDLLQFLKRFVLQAATAEVSKSAIQAERMGYLQQGDVIVMHPRELLHVALGQARAMADAGYRPPARERFPVAGRDGLATITAQLVNMRDGGFISAHDFHLGRSIAEVMCGGDVDPGSVVDEAWVMGLERRVFVSLLDHPKTQERVMGMLQTGKPVRN</sequence>
<keyword evidence="8" id="KW-0732">Signal</keyword>
<dbReference type="GO" id="GO:0003857">
    <property type="term" value="F:(3S)-3-hydroxyacyl-CoA dehydrogenase (NAD+) activity"/>
    <property type="evidence" value="ECO:0007669"/>
    <property type="project" value="UniProtKB-EC"/>
</dbReference>
<dbReference type="OrthoDB" id="5287258at2"/>
<keyword evidence="12" id="KW-1185">Reference proteome</keyword>
<dbReference type="UniPathway" id="UPA00659"/>
<keyword evidence="2" id="KW-0276">Fatty acid metabolism</keyword>
<dbReference type="PANTHER" id="PTHR48075:SF7">
    <property type="entry name" value="3-HYDROXYACYL-COA DEHYDROGENASE-RELATED"/>
    <property type="match status" value="1"/>
</dbReference>
<dbReference type="Gene3D" id="1.10.1040.50">
    <property type="match status" value="1"/>
</dbReference>
<comment type="pathway">
    <text evidence="1">Lipid metabolism; fatty acid beta-oxidation.</text>
</comment>
<dbReference type="InterPro" id="IPR036291">
    <property type="entry name" value="NAD(P)-bd_dom_sf"/>
</dbReference>
<keyword evidence="3" id="KW-0442">Lipid degradation</keyword>
<dbReference type="Pfam" id="PF00378">
    <property type="entry name" value="ECH_1"/>
    <property type="match status" value="1"/>
</dbReference>
<dbReference type="EMBL" id="VLTJ01000042">
    <property type="protein sequence ID" value="TSH88984.1"/>
    <property type="molecule type" value="Genomic_DNA"/>
</dbReference>
<evidence type="ECO:0000259" key="9">
    <source>
        <dbReference type="Pfam" id="PF00725"/>
    </source>
</evidence>
<reference evidence="11 12" key="1">
    <citation type="submission" date="2019-07" db="EMBL/GenBank/DDBJ databases">
        <title>Qingshengfaniella alkalisoli gen. nov., sp. nov., isolated from saline soil.</title>
        <authorList>
            <person name="Xu L."/>
            <person name="Huang X.-X."/>
            <person name="Sun J.-Q."/>
        </authorList>
    </citation>
    <scope>NUCLEOTIDE SEQUENCE [LARGE SCALE GENOMIC DNA]</scope>
    <source>
        <strain evidence="11 12">DSM 27279</strain>
    </source>
</reference>
<dbReference type="SUPFAM" id="SSF48179">
    <property type="entry name" value="6-phosphogluconate dehydrogenase C-terminal domain-like"/>
    <property type="match status" value="2"/>
</dbReference>
<dbReference type="PANTHER" id="PTHR48075">
    <property type="entry name" value="3-HYDROXYACYL-COA DEHYDROGENASE FAMILY PROTEIN"/>
    <property type="match status" value="1"/>
</dbReference>
<comment type="caution">
    <text evidence="11">The sequence shown here is derived from an EMBL/GenBank/DDBJ whole genome shotgun (WGS) entry which is preliminary data.</text>
</comment>
<dbReference type="InterPro" id="IPR029045">
    <property type="entry name" value="ClpP/crotonase-like_dom_sf"/>
</dbReference>
<proteinExistence type="predicted"/>
<accession>A0A556A7X0</accession>
<evidence type="ECO:0000256" key="4">
    <source>
        <dbReference type="ARBA" id="ARBA00023002"/>
    </source>
</evidence>
<evidence type="ECO:0000256" key="7">
    <source>
        <dbReference type="ARBA" id="ARBA00049556"/>
    </source>
</evidence>
<comment type="catalytic activity">
    <reaction evidence="7">
        <text>a (3S)-3-hydroxyacyl-CoA + NAD(+) = a 3-oxoacyl-CoA + NADH + H(+)</text>
        <dbReference type="Rhea" id="RHEA:22432"/>
        <dbReference type="ChEBI" id="CHEBI:15378"/>
        <dbReference type="ChEBI" id="CHEBI:57318"/>
        <dbReference type="ChEBI" id="CHEBI:57540"/>
        <dbReference type="ChEBI" id="CHEBI:57945"/>
        <dbReference type="ChEBI" id="CHEBI:90726"/>
        <dbReference type="EC" id="1.1.1.35"/>
    </reaction>
</comment>
<dbReference type="RefSeq" id="WP_143951100.1">
    <property type="nucleotide sequence ID" value="NZ_BAABMB010000005.1"/>
</dbReference>
<name>A0A556A7X0_9BURK</name>
<dbReference type="Proteomes" id="UP000318405">
    <property type="component" value="Unassembled WGS sequence"/>
</dbReference>
<dbReference type="InterPro" id="IPR008927">
    <property type="entry name" value="6-PGluconate_DH-like_C_sf"/>
</dbReference>
<keyword evidence="4" id="KW-0560">Oxidoreductase</keyword>
<dbReference type="GO" id="GO:0006635">
    <property type="term" value="P:fatty acid beta-oxidation"/>
    <property type="evidence" value="ECO:0007669"/>
    <property type="project" value="UniProtKB-UniPathway"/>
</dbReference>
<evidence type="ECO:0000256" key="3">
    <source>
        <dbReference type="ARBA" id="ARBA00022963"/>
    </source>
</evidence>
<dbReference type="SUPFAM" id="SSF52096">
    <property type="entry name" value="ClpP/crotonase"/>
    <property type="match status" value="1"/>
</dbReference>
<feature type="signal peptide" evidence="8">
    <location>
        <begin position="1"/>
        <end position="28"/>
    </location>
</feature>
<dbReference type="InterPro" id="IPR006108">
    <property type="entry name" value="3HC_DH_C"/>
</dbReference>
<feature type="domain" description="3-hydroxyacyl-CoA dehydrogenase C-terminal" evidence="9">
    <location>
        <begin position="194"/>
        <end position="293"/>
    </location>
</feature>
<dbReference type="SUPFAM" id="SSF51735">
    <property type="entry name" value="NAD(P)-binding Rossmann-fold domains"/>
    <property type="match status" value="1"/>
</dbReference>
<evidence type="ECO:0000256" key="8">
    <source>
        <dbReference type="SAM" id="SignalP"/>
    </source>
</evidence>
<dbReference type="InterPro" id="IPR006176">
    <property type="entry name" value="3-OHacyl-CoA_DH_NAD-bd"/>
</dbReference>
<dbReference type="Pfam" id="PF02737">
    <property type="entry name" value="3HCDH_N"/>
    <property type="match status" value="1"/>
</dbReference>
<gene>
    <name evidence="11" type="ORF">FOZ76_25515</name>
</gene>
<protein>
    <submittedName>
        <fullName evidence="11">3-hydroxyacyl-CoA dehydrogenase/enoyl-CoA hydratase family protein</fullName>
    </submittedName>
</protein>
<dbReference type="AlphaFoldDB" id="A0A556A7X0"/>
<organism evidence="11 12">
    <name type="scientific">Verticiella sediminum</name>
    <dbReference type="NCBI Taxonomy" id="1247510"/>
    <lineage>
        <taxon>Bacteria</taxon>
        <taxon>Pseudomonadati</taxon>
        <taxon>Pseudomonadota</taxon>
        <taxon>Betaproteobacteria</taxon>
        <taxon>Burkholderiales</taxon>
        <taxon>Alcaligenaceae</taxon>
        <taxon>Verticiella</taxon>
    </lineage>
</organism>
<dbReference type="InterPro" id="IPR001753">
    <property type="entry name" value="Enoyl-CoA_hydra/iso"/>
</dbReference>
<dbReference type="GO" id="GO:0070403">
    <property type="term" value="F:NAD+ binding"/>
    <property type="evidence" value="ECO:0007669"/>
    <property type="project" value="InterPro"/>
</dbReference>
<evidence type="ECO:0000256" key="2">
    <source>
        <dbReference type="ARBA" id="ARBA00022832"/>
    </source>
</evidence>
<feature type="domain" description="3-hydroxyacyl-CoA dehydrogenase NAD binding" evidence="10">
    <location>
        <begin position="8"/>
        <end position="191"/>
    </location>
</feature>
<evidence type="ECO:0000313" key="11">
    <source>
        <dbReference type="EMBL" id="TSH88984.1"/>
    </source>
</evidence>
<keyword evidence="5" id="KW-0520">NAD</keyword>
<dbReference type="Gene3D" id="3.90.226.10">
    <property type="entry name" value="2-enoyl-CoA Hydratase, Chain A, domain 1"/>
    <property type="match status" value="1"/>
</dbReference>
<dbReference type="Gene3D" id="3.40.50.720">
    <property type="entry name" value="NAD(P)-binding Rossmann-like Domain"/>
    <property type="match status" value="1"/>
</dbReference>
<evidence type="ECO:0000256" key="6">
    <source>
        <dbReference type="ARBA" id="ARBA00023098"/>
    </source>
</evidence>
<evidence type="ECO:0000256" key="5">
    <source>
        <dbReference type="ARBA" id="ARBA00023027"/>
    </source>
</evidence>
<feature type="chain" id="PRO_5022227105" evidence="8">
    <location>
        <begin position="29"/>
        <end position="800"/>
    </location>
</feature>
<dbReference type="Pfam" id="PF00725">
    <property type="entry name" value="3HCDH"/>
    <property type="match status" value="1"/>
</dbReference>
<evidence type="ECO:0000256" key="1">
    <source>
        <dbReference type="ARBA" id="ARBA00005005"/>
    </source>
</evidence>
<evidence type="ECO:0000259" key="10">
    <source>
        <dbReference type="Pfam" id="PF02737"/>
    </source>
</evidence>